<feature type="compositionally biased region" description="Basic and acidic residues" evidence="8">
    <location>
        <begin position="448"/>
        <end position="460"/>
    </location>
</feature>
<dbReference type="PANTHER" id="PTHR43289">
    <property type="entry name" value="MITOGEN-ACTIVATED PROTEIN KINASE KINASE KINASE 20-RELATED"/>
    <property type="match status" value="1"/>
</dbReference>
<evidence type="ECO:0000256" key="8">
    <source>
        <dbReference type="SAM" id="MobiDB-lite"/>
    </source>
</evidence>
<dbReference type="InterPro" id="IPR011009">
    <property type="entry name" value="Kinase-like_dom_sf"/>
</dbReference>
<dbReference type="EMBL" id="SMKP01000064">
    <property type="protein sequence ID" value="TDD18905.1"/>
    <property type="molecule type" value="Genomic_DNA"/>
</dbReference>
<evidence type="ECO:0000256" key="5">
    <source>
        <dbReference type="ARBA" id="ARBA00022777"/>
    </source>
</evidence>
<feature type="region of interest" description="Disordered" evidence="8">
    <location>
        <begin position="444"/>
        <end position="478"/>
    </location>
</feature>
<evidence type="ECO:0000256" key="1">
    <source>
        <dbReference type="ARBA" id="ARBA00012513"/>
    </source>
</evidence>
<dbReference type="PROSITE" id="PS00108">
    <property type="entry name" value="PROTEIN_KINASE_ST"/>
    <property type="match status" value="1"/>
</dbReference>
<dbReference type="Proteomes" id="UP000294543">
    <property type="component" value="Unassembled WGS sequence"/>
</dbReference>
<dbReference type="InterPro" id="IPR017441">
    <property type="entry name" value="Protein_kinase_ATP_BS"/>
</dbReference>
<dbReference type="InterPro" id="IPR000719">
    <property type="entry name" value="Prot_kinase_dom"/>
</dbReference>
<dbReference type="Gene3D" id="1.10.510.10">
    <property type="entry name" value="Transferase(Phosphotransferase) domain 1"/>
    <property type="match status" value="1"/>
</dbReference>
<dbReference type="OrthoDB" id="9762169at2"/>
<gene>
    <name evidence="10" type="ORF">E1294_22525</name>
</gene>
<organism evidence="10 11">
    <name type="scientific">Nonomuraea diastatica</name>
    <dbReference type="NCBI Taxonomy" id="1848329"/>
    <lineage>
        <taxon>Bacteria</taxon>
        <taxon>Bacillati</taxon>
        <taxon>Actinomycetota</taxon>
        <taxon>Actinomycetes</taxon>
        <taxon>Streptosporangiales</taxon>
        <taxon>Streptosporangiaceae</taxon>
        <taxon>Nonomuraea</taxon>
    </lineage>
</organism>
<dbReference type="Gene3D" id="3.30.200.20">
    <property type="entry name" value="Phosphorylase Kinase, domain 1"/>
    <property type="match status" value="1"/>
</dbReference>
<dbReference type="AlphaFoldDB" id="A0A4R4WQC5"/>
<dbReference type="GO" id="GO:0005524">
    <property type="term" value="F:ATP binding"/>
    <property type="evidence" value="ECO:0007669"/>
    <property type="project" value="UniProtKB-UniRule"/>
</dbReference>
<evidence type="ECO:0000256" key="2">
    <source>
        <dbReference type="ARBA" id="ARBA00022527"/>
    </source>
</evidence>
<feature type="domain" description="Protein kinase" evidence="9">
    <location>
        <begin position="68"/>
        <end position="323"/>
    </location>
</feature>
<evidence type="ECO:0000256" key="4">
    <source>
        <dbReference type="ARBA" id="ARBA00022741"/>
    </source>
</evidence>
<evidence type="ECO:0000313" key="11">
    <source>
        <dbReference type="Proteomes" id="UP000294543"/>
    </source>
</evidence>
<keyword evidence="5 10" id="KW-0418">Kinase</keyword>
<name>A0A4R4WQC5_9ACTN</name>
<keyword evidence="6 7" id="KW-0067">ATP-binding</keyword>
<reference evidence="10 11" key="1">
    <citation type="submission" date="2019-03" db="EMBL/GenBank/DDBJ databases">
        <title>Draft genome sequences of novel Actinobacteria.</title>
        <authorList>
            <person name="Sahin N."/>
            <person name="Ay H."/>
            <person name="Saygin H."/>
        </authorList>
    </citation>
    <scope>NUCLEOTIDE SEQUENCE [LARGE SCALE GENOMIC DNA]</scope>
    <source>
        <strain evidence="10 11">KC712</strain>
    </source>
</reference>
<dbReference type="PROSITE" id="PS00107">
    <property type="entry name" value="PROTEIN_KINASE_ATP"/>
    <property type="match status" value="1"/>
</dbReference>
<comment type="caution">
    <text evidence="10">The sequence shown here is derived from an EMBL/GenBank/DDBJ whole genome shotgun (WGS) entry which is preliminary data.</text>
</comment>
<dbReference type="PROSITE" id="PS50011">
    <property type="entry name" value="PROTEIN_KINASE_DOM"/>
    <property type="match status" value="1"/>
</dbReference>
<keyword evidence="2 10" id="KW-0723">Serine/threonine-protein kinase</keyword>
<dbReference type="EC" id="2.7.11.1" evidence="1"/>
<evidence type="ECO:0000256" key="6">
    <source>
        <dbReference type="ARBA" id="ARBA00022840"/>
    </source>
</evidence>
<feature type="region of interest" description="Disordered" evidence="8">
    <location>
        <begin position="369"/>
        <end position="432"/>
    </location>
</feature>
<evidence type="ECO:0000259" key="9">
    <source>
        <dbReference type="PROSITE" id="PS50011"/>
    </source>
</evidence>
<keyword evidence="11" id="KW-1185">Reference proteome</keyword>
<feature type="region of interest" description="Disordered" evidence="8">
    <location>
        <begin position="494"/>
        <end position="516"/>
    </location>
</feature>
<feature type="compositionally biased region" description="Basic and acidic residues" evidence="8">
    <location>
        <begin position="388"/>
        <end position="400"/>
    </location>
</feature>
<dbReference type="SMART" id="SM00220">
    <property type="entry name" value="S_TKc"/>
    <property type="match status" value="1"/>
</dbReference>
<dbReference type="GO" id="GO:0004674">
    <property type="term" value="F:protein serine/threonine kinase activity"/>
    <property type="evidence" value="ECO:0007669"/>
    <property type="project" value="UniProtKB-KW"/>
</dbReference>
<evidence type="ECO:0000256" key="3">
    <source>
        <dbReference type="ARBA" id="ARBA00022679"/>
    </source>
</evidence>
<dbReference type="InterPro" id="IPR008271">
    <property type="entry name" value="Ser/Thr_kinase_AS"/>
</dbReference>
<keyword evidence="4 7" id="KW-0547">Nucleotide-binding</keyword>
<dbReference type="PANTHER" id="PTHR43289:SF6">
    <property type="entry name" value="SERINE_THREONINE-PROTEIN KINASE NEKL-3"/>
    <property type="match status" value="1"/>
</dbReference>
<accession>A0A4R4WQC5</accession>
<evidence type="ECO:0000256" key="7">
    <source>
        <dbReference type="PROSITE-ProRule" id="PRU10141"/>
    </source>
</evidence>
<keyword evidence="3" id="KW-0808">Transferase</keyword>
<feature type="binding site" evidence="7">
    <location>
        <position position="97"/>
    </location>
    <ligand>
        <name>ATP</name>
        <dbReference type="ChEBI" id="CHEBI:30616"/>
    </ligand>
</feature>
<protein>
    <recommendedName>
        <fullName evidence="1">non-specific serine/threonine protein kinase</fullName>
        <ecNumber evidence="1">2.7.11.1</ecNumber>
    </recommendedName>
</protein>
<dbReference type="Pfam" id="PF00069">
    <property type="entry name" value="Pkinase"/>
    <property type="match status" value="1"/>
</dbReference>
<sequence>MARTGQAPETRPLPTGNHDRTALMASVGALCHHQGPALDLAPKHGVDAAGDYRRLDAPLDTSLLADRYRLLQPLGRGGMGTVWHGHDELLTREVAIKEVALPAGPERTIVAERTRQEARVTARISHPHVAGVYDVVEVSGQPWIVLELVRSRTLGQRVAQDGPLSPRTLAKIGLELLRGLCAAHAAGIVHLDVKPDNVLLAHDGRVVLTDFGIAVMDGDASLTQTGTLTGTMAFLAPERVTGDTCRQSDLWSLGATLFMAVEGQPPFCRDTAIHTLVAMLADPPDPSQRAGPLASVLAGLLDKNPATRLDAVGASEQLRHVADLWPLKDESAAAAVLHIPVAGDLVGRSGERTSRCGGAAHLSYHRTERDQLNESDDCHTDVVQQQRQGREMRRHDDRAPPRQPPGRTTPGQQEAPGSTGDDPCHDQDAEPGVLPLQGARLFPVRSGQHPESHSERDLQDRPGTQPDPPAPGGFSSAQPNHAVVKHWSRKNPVSISTDFRGRAGRSVRRTVGTHPAGRDSLPSFLACLVMCRCAQ</sequence>
<dbReference type="CDD" id="cd14014">
    <property type="entry name" value="STKc_PknB_like"/>
    <property type="match status" value="1"/>
</dbReference>
<dbReference type="SUPFAM" id="SSF56112">
    <property type="entry name" value="Protein kinase-like (PK-like)"/>
    <property type="match status" value="1"/>
</dbReference>
<feature type="compositionally biased region" description="Basic and acidic residues" evidence="8">
    <location>
        <begin position="369"/>
        <end position="380"/>
    </location>
</feature>
<proteinExistence type="predicted"/>
<evidence type="ECO:0000313" key="10">
    <source>
        <dbReference type="EMBL" id="TDD18905.1"/>
    </source>
</evidence>